<dbReference type="Proteomes" id="UP000742417">
    <property type="component" value="Unassembled WGS sequence"/>
</dbReference>
<keyword evidence="2" id="KW-1185">Reference proteome</keyword>
<proteinExistence type="predicted"/>
<organism evidence="1 2">
    <name type="scientific">Candida africana</name>
    <dbReference type="NCBI Taxonomy" id="241526"/>
    <lineage>
        <taxon>Eukaryota</taxon>
        <taxon>Fungi</taxon>
        <taxon>Dikarya</taxon>
        <taxon>Ascomycota</taxon>
        <taxon>Saccharomycotina</taxon>
        <taxon>Pichiomycetes</taxon>
        <taxon>Debaryomycetaceae</taxon>
        <taxon>Candida/Lodderomyces clade</taxon>
        <taxon>Candida</taxon>
    </lineage>
</organism>
<evidence type="ECO:0000313" key="1">
    <source>
        <dbReference type="EMBL" id="KAG8204426.1"/>
    </source>
</evidence>
<reference evidence="1" key="1">
    <citation type="submission" date="2020-12" db="EMBL/GenBank/DDBJ databases">
        <title>Draft Genome of Candida africana.</title>
        <authorList>
            <person name="Ayanbimpe G.M."/>
            <person name="Enweani I.B."/>
            <person name="Aguiyi J.C."/>
            <person name="Nnadi U.P."/>
            <person name="Izam Y."/>
            <person name="Ubani A."/>
            <person name="Ngene A.C."/>
        </authorList>
    </citation>
    <scope>NUCLEOTIDE SEQUENCE</scope>
    <source>
        <strain evidence="1">CEC4854</strain>
    </source>
</reference>
<accession>A0ACB7FTN5</accession>
<feature type="non-terminal residue" evidence="1">
    <location>
        <position position="1"/>
    </location>
</feature>
<sequence>MTDMSNTTTDGNVSSIVVPGQYITPTYKLENSNNDSSIPVKYIPGSGTIISNINIPSPTTSTNSVKSMPIIVSTILGNVSISPINQTPTSKPSSNDDMVIDNEQTKLDEDKDKDKYVKSYLVTVIPKSTKHQSTTSTTTSNQSGSKAISAIALPKENDIVLVRITKITKIQAYCEIISLDTTTNILPDSGLGNNGNGSHVSMSITGSNSQHNFNQNSIASSQSTNQSTNQSVQIYELGENFKGIIRINDIRSTERDKLKLIDCFKPGDIVKAQVISLGDGSNYYLTTAKNELGVVFAKSENGAGDLMYPIDWQNMIDINSGVIEKRKNANPFLQ</sequence>
<gene>
    <name evidence="1" type="ORF">GWM34_00221</name>
</gene>
<name>A0ACB7FTN5_9ASCO</name>
<evidence type="ECO:0000313" key="2">
    <source>
        <dbReference type="Proteomes" id="UP000742417"/>
    </source>
</evidence>
<protein>
    <submittedName>
        <fullName evidence="1">Uncharacterized protein</fullName>
    </submittedName>
</protein>
<dbReference type="EMBL" id="JAENJO010000001">
    <property type="protein sequence ID" value="KAG8204426.1"/>
    <property type="molecule type" value="Genomic_DNA"/>
</dbReference>
<comment type="caution">
    <text evidence="1">The sequence shown here is derived from an EMBL/GenBank/DDBJ whole genome shotgun (WGS) entry which is preliminary data.</text>
</comment>